<proteinExistence type="predicted"/>
<accession>A0A098YCV3</accession>
<dbReference type="InterPro" id="IPR000587">
    <property type="entry name" value="Creatinase_N"/>
</dbReference>
<dbReference type="InterPro" id="IPR000994">
    <property type="entry name" value="Pept_M24"/>
</dbReference>
<dbReference type="PANTHER" id="PTHR46112">
    <property type="entry name" value="AMINOPEPTIDASE"/>
    <property type="match status" value="1"/>
</dbReference>
<evidence type="ECO:0000259" key="2">
    <source>
        <dbReference type="Pfam" id="PF01321"/>
    </source>
</evidence>
<organism evidence="3 4">
    <name type="scientific">Modestobacter caceresii</name>
    <dbReference type="NCBI Taxonomy" id="1522368"/>
    <lineage>
        <taxon>Bacteria</taxon>
        <taxon>Bacillati</taxon>
        <taxon>Actinomycetota</taxon>
        <taxon>Actinomycetes</taxon>
        <taxon>Geodermatophilales</taxon>
        <taxon>Geodermatophilaceae</taxon>
        <taxon>Modestobacter</taxon>
    </lineage>
</organism>
<dbReference type="Pfam" id="PF01321">
    <property type="entry name" value="Creatinase_N"/>
    <property type="match status" value="1"/>
</dbReference>
<evidence type="ECO:0000313" key="3">
    <source>
        <dbReference type="EMBL" id="KGH47611.1"/>
    </source>
</evidence>
<evidence type="ECO:0008006" key="5">
    <source>
        <dbReference type="Google" id="ProtNLM"/>
    </source>
</evidence>
<dbReference type="STRING" id="1522368.IN07_06350"/>
<name>A0A098YCV3_9ACTN</name>
<dbReference type="EMBL" id="JPMX01000020">
    <property type="protein sequence ID" value="KGH47611.1"/>
    <property type="molecule type" value="Genomic_DNA"/>
</dbReference>
<protein>
    <recommendedName>
        <fullName evidence="5">Peptidase M24</fullName>
    </recommendedName>
</protein>
<dbReference type="RefSeq" id="WP_036334399.1">
    <property type="nucleotide sequence ID" value="NZ_JPMX01000020.1"/>
</dbReference>
<feature type="domain" description="Creatinase N-terminal" evidence="2">
    <location>
        <begin position="7"/>
        <end position="175"/>
    </location>
</feature>
<reference evidence="3 4" key="1">
    <citation type="submission" date="2014-07" db="EMBL/GenBank/DDBJ databases">
        <title>Biosystematic studies on Modestobacter strains isolated from extreme hyper-arid desert soil and from historic building.</title>
        <authorList>
            <person name="Bukarasam K."/>
            <person name="Bull A."/>
            <person name="Girard G."/>
            <person name="van Wezel G."/>
            <person name="Goodfellow M."/>
        </authorList>
    </citation>
    <scope>NUCLEOTIDE SEQUENCE [LARGE SCALE GENOMIC DNA]</scope>
    <source>
        <strain evidence="3 4">KNN45-2b</strain>
    </source>
</reference>
<sequence length="410" mass="45484">MRAQILDDIRRRCQERGLDAYLAYTPSNVHYTSGFQSYFLSEWPWRMLGTVLVLVPADPALEPAMIISDFEAEQARRVSGIADVRPFRVWVELRSAADLQVGAGPDADVPRPAQFSEDEQDAMLRSALADRGLLDARIGTDMRYVLQDTVRRIAGFAPDVDLVDMTEDVYELRSIKHDFEIEALRRATELSEAGMTFAASSAQPGMTALDMRHRYALGVIQAAMGTDRYAGFSDHWVLPAVGATTAIGVDSERGIGLVPGDLIKFDCGTTVDGYRGDGGRTFSFREIRPAAQRLYRVLLEAHELARERLTPGRPVREVFAAAESHIQLNGFPRFTRGHYGHSVGLDTFHEEPPFLSRTEERLIQPGMVFAVETPAYSSDTGAVMIEDLVVITATGHEVLHQLPHELVVVP</sequence>
<keyword evidence="4" id="KW-1185">Reference proteome</keyword>
<dbReference type="AlphaFoldDB" id="A0A098YCV3"/>
<gene>
    <name evidence="3" type="ORF">IN07_06350</name>
</gene>
<dbReference type="Pfam" id="PF00557">
    <property type="entry name" value="Peptidase_M24"/>
    <property type="match status" value="1"/>
</dbReference>
<dbReference type="CDD" id="cd01066">
    <property type="entry name" value="APP_MetAP"/>
    <property type="match status" value="1"/>
</dbReference>
<comment type="caution">
    <text evidence="3">The sequence shown here is derived from an EMBL/GenBank/DDBJ whole genome shotgun (WGS) entry which is preliminary data.</text>
</comment>
<dbReference type="SUPFAM" id="SSF53092">
    <property type="entry name" value="Creatinase/prolidase N-terminal domain"/>
    <property type="match status" value="1"/>
</dbReference>
<dbReference type="InterPro" id="IPR029149">
    <property type="entry name" value="Creatin/AminoP/Spt16_N"/>
</dbReference>
<dbReference type="GO" id="GO:0008235">
    <property type="term" value="F:metalloexopeptidase activity"/>
    <property type="evidence" value="ECO:0007669"/>
    <property type="project" value="UniProtKB-ARBA"/>
</dbReference>
<dbReference type="Proteomes" id="UP000029713">
    <property type="component" value="Unassembled WGS sequence"/>
</dbReference>
<dbReference type="Gene3D" id="3.90.230.10">
    <property type="entry name" value="Creatinase/methionine aminopeptidase superfamily"/>
    <property type="match status" value="1"/>
</dbReference>
<dbReference type="InterPro" id="IPR036005">
    <property type="entry name" value="Creatinase/aminopeptidase-like"/>
</dbReference>
<feature type="domain" description="Peptidase M24" evidence="1">
    <location>
        <begin position="182"/>
        <end position="393"/>
    </location>
</feature>
<evidence type="ECO:0000259" key="1">
    <source>
        <dbReference type="Pfam" id="PF00557"/>
    </source>
</evidence>
<dbReference type="GO" id="GO:0004177">
    <property type="term" value="F:aminopeptidase activity"/>
    <property type="evidence" value="ECO:0007669"/>
    <property type="project" value="UniProtKB-ARBA"/>
</dbReference>
<dbReference type="InterPro" id="IPR050659">
    <property type="entry name" value="Peptidase_M24B"/>
</dbReference>
<evidence type="ECO:0000313" key="4">
    <source>
        <dbReference type="Proteomes" id="UP000029713"/>
    </source>
</evidence>
<dbReference type="SUPFAM" id="SSF55920">
    <property type="entry name" value="Creatinase/aminopeptidase"/>
    <property type="match status" value="1"/>
</dbReference>
<dbReference type="InterPro" id="IPR001714">
    <property type="entry name" value="Pept_M24_MAP"/>
</dbReference>
<dbReference type="PANTHER" id="PTHR46112:SF2">
    <property type="entry name" value="XAA-PRO AMINOPEPTIDASE P-RELATED"/>
    <property type="match status" value="1"/>
</dbReference>
<dbReference type="Gene3D" id="3.40.350.10">
    <property type="entry name" value="Creatinase/prolidase N-terminal domain"/>
    <property type="match status" value="1"/>
</dbReference>
<dbReference type="PRINTS" id="PR00599">
    <property type="entry name" value="MAPEPTIDASE"/>
</dbReference>